<dbReference type="EMBL" id="JADJEV010000005">
    <property type="protein sequence ID" value="MBK6974930.1"/>
    <property type="molecule type" value="Genomic_DNA"/>
</dbReference>
<accession>A0A9D7E8S9</accession>
<feature type="region of interest" description="Disordered" evidence="1">
    <location>
        <begin position="36"/>
        <end position="67"/>
    </location>
</feature>
<organism evidence="3 4">
    <name type="scientific">Candidatus Methylophosphatis roskildensis</name>
    <dbReference type="NCBI Taxonomy" id="2899263"/>
    <lineage>
        <taxon>Bacteria</taxon>
        <taxon>Pseudomonadati</taxon>
        <taxon>Pseudomonadota</taxon>
        <taxon>Betaproteobacteria</taxon>
        <taxon>Nitrosomonadales</taxon>
        <taxon>Sterolibacteriaceae</taxon>
        <taxon>Candidatus Methylophosphatis</taxon>
    </lineage>
</organism>
<sequence length="108" mass="10979">MNTRLIAVATIFAMGCIASPVFAAADAEPTDLPESSLAKLAKARAKSSTMGSSQQGSGDGSSVADQNSGISDCGINIGNSINPPRGFAPREIIVVVKGDVVNANNRCK</sequence>
<dbReference type="AlphaFoldDB" id="A0A9D7E8S9"/>
<protein>
    <submittedName>
        <fullName evidence="3">Uncharacterized protein</fullName>
    </submittedName>
</protein>
<reference evidence="3" key="1">
    <citation type="submission" date="2020-10" db="EMBL/GenBank/DDBJ databases">
        <title>Connecting structure to function with the recovery of over 1000 high-quality activated sludge metagenome-assembled genomes encoding full-length rRNA genes using long-read sequencing.</title>
        <authorList>
            <person name="Singleton C.M."/>
            <person name="Petriglieri F."/>
            <person name="Kristensen J.M."/>
            <person name="Kirkegaard R.H."/>
            <person name="Michaelsen T.Y."/>
            <person name="Andersen M.H."/>
            <person name="Karst S.M."/>
            <person name="Dueholm M.S."/>
            <person name="Nielsen P.H."/>
            <person name="Albertsen M."/>
        </authorList>
    </citation>
    <scope>NUCLEOTIDE SEQUENCE</scope>
    <source>
        <strain evidence="3">Bjer_18-Q3-R1-45_BAT3C.347</strain>
    </source>
</reference>
<evidence type="ECO:0000313" key="4">
    <source>
        <dbReference type="Proteomes" id="UP000807785"/>
    </source>
</evidence>
<comment type="caution">
    <text evidence="3">The sequence shown here is derived from an EMBL/GenBank/DDBJ whole genome shotgun (WGS) entry which is preliminary data.</text>
</comment>
<evidence type="ECO:0000313" key="3">
    <source>
        <dbReference type="EMBL" id="MBK6974930.1"/>
    </source>
</evidence>
<name>A0A9D7E8S9_9PROT</name>
<dbReference type="PROSITE" id="PS51257">
    <property type="entry name" value="PROKAR_LIPOPROTEIN"/>
    <property type="match status" value="1"/>
</dbReference>
<feature type="chain" id="PRO_5039557758" evidence="2">
    <location>
        <begin position="24"/>
        <end position="108"/>
    </location>
</feature>
<evidence type="ECO:0000256" key="2">
    <source>
        <dbReference type="SAM" id="SignalP"/>
    </source>
</evidence>
<feature type="signal peptide" evidence="2">
    <location>
        <begin position="1"/>
        <end position="23"/>
    </location>
</feature>
<gene>
    <name evidence="3" type="ORF">IPH26_19025</name>
</gene>
<proteinExistence type="predicted"/>
<feature type="compositionally biased region" description="Low complexity" evidence="1">
    <location>
        <begin position="36"/>
        <end position="62"/>
    </location>
</feature>
<keyword evidence="2" id="KW-0732">Signal</keyword>
<dbReference type="Proteomes" id="UP000807785">
    <property type="component" value="Unassembled WGS sequence"/>
</dbReference>
<evidence type="ECO:0000256" key="1">
    <source>
        <dbReference type="SAM" id="MobiDB-lite"/>
    </source>
</evidence>